<dbReference type="RefSeq" id="WP_247341363.1">
    <property type="nucleotide sequence ID" value="NZ_CP095550.1"/>
</dbReference>
<dbReference type="SUPFAM" id="SSF109604">
    <property type="entry name" value="HD-domain/PDEase-like"/>
    <property type="match status" value="1"/>
</dbReference>
<dbReference type="PANTHER" id="PTHR46246:SF1">
    <property type="entry name" value="GUANOSINE-3',5'-BIS(DIPHOSPHATE) 3'-PYROPHOSPHOHYDROLASE MESH1"/>
    <property type="match status" value="1"/>
</dbReference>
<organism evidence="2 3">
    <name type="scientific">Metabacillus endolithicus</name>
    <dbReference type="NCBI Taxonomy" id="1535204"/>
    <lineage>
        <taxon>Bacteria</taxon>
        <taxon>Bacillati</taxon>
        <taxon>Bacillota</taxon>
        <taxon>Bacilli</taxon>
        <taxon>Bacillales</taxon>
        <taxon>Bacillaceae</taxon>
        <taxon>Metabacillus</taxon>
    </lineage>
</organism>
<dbReference type="Proteomes" id="UP001597318">
    <property type="component" value="Unassembled WGS sequence"/>
</dbReference>
<feature type="domain" description="HD/PDEase" evidence="1">
    <location>
        <begin position="39"/>
        <end position="145"/>
    </location>
</feature>
<dbReference type="SMART" id="SM00471">
    <property type="entry name" value="HDc"/>
    <property type="match status" value="1"/>
</dbReference>
<dbReference type="CDD" id="cd00077">
    <property type="entry name" value="HDc"/>
    <property type="match status" value="1"/>
</dbReference>
<accession>A0ABW5BW82</accession>
<dbReference type="PANTHER" id="PTHR46246">
    <property type="entry name" value="GUANOSINE-3',5'-BIS(DIPHOSPHATE) 3'-PYROPHOSPHOHYDROLASE MESH1"/>
    <property type="match status" value="1"/>
</dbReference>
<dbReference type="Gene3D" id="1.10.3210.10">
    <property type="entry name" value="Hypothetical protein af1432"/>
    <property type="match status" value="1"/>
</dbReference>
<dbReference type="Pfam" id="PF13328">
    <property type="entry name" value="HD_4"/>
    <property type="match status" value="1"/>
</dbReference>
<dbReference type="InterPro" id="IPR052194">
    <property type="entry name" value="MESH1"/>
</dbReference>
<evidence type="ECO:0000313" key="2">
    <source>
        <dbReference type="EMBL" id="MFD2213113.1"/>
    </source>
</evidence>
<dbReference type="EMBL" id="JBHUIK010000001">
    <property type="protein sequence ID" value="MFD2213113.1"/>
    <property type="molecule type" value="Genomic_DNA"/>
</dbReference>
<evidence type="ECO:0000313" key="3">
    <source>
        <dbReference type="Proteomes" id="UP001597318"/>
    </source>
</evidence>
<proteinExistence type="predicted"/>
<gene>
    <name evidence="2" type="ORF">ACFSKK_05220</name>
</gene>
<sequence>MIKIILVYNKVARGEDMEILLKARDLAKNAHNGQKRKISGKPYFTHVENVAAILKQSGFPDSVVAAGYLHDVIEDTDVSQEDIREIFGEEILQLVLHNTENKDLEWEQRKQATILKAQESSFEIKALIAADKLDNSQDLLNFHQKYGDKVWEFFNRGYEKQAWYYKELTEALFKNVNETEIPDFFHILRSNVENLFCQKEM</sequence>
<evidence type="ECO:0000259" key="1">
    <source>
        <dbReference type="SMART" id="SM00471"/>
    </source>
</evidence>
<protein>
    <submittedName>
        <fullName evidence="2">HD domain-containing protein</fullName>
    </submittedName>
</protein>
<name>A0ABW5BW82_9BACI</name>
<reference evidence="3" key="1">
    <citation type="journal article" date="2019" name="Int. J. Syst. Evol. Microbiol.">
        <title>The Global Catalogue of Microorganisms (GCM) 10K type strain sequencing project: providing services to taxonomists for standard genome sequencing and annotation.</title>
        <authorList>
            <consortium name="The Broad Institute Genomics Platform"/>
            <consortium name="The Broad Institute Genome Sequencing Center for Infectious Disease"/>
            <person name="Wu L."/>
            <person name="Ma J."/>
        </authorList>
    </citation>
    <scope>NUCLEOTIDE SEQUENCE [LARGE SCALE GENOMIC DNA]</scope>
    <source>
        <strain evidence="3">CGMCC 1.15474</strain>
    </source>
</reference>
<keyword evidence="3" id="KW-1185">Reference proteome</keyword>
<comment type="caution">
    <text evidence="2">The sequence shown here is derived from an EMBL/GenBank/DDBJ whole genome shotgun (WGS) entry which is preliminary data.</text>
</comment>
<dbReference type="InterPro" id="IPR003607">
    <property type="entry name" value="HD/PDEase_dom"/>
</dbReference>